<dbReference type="GO" id="GO:0031469">
    <property type="term" value="C:bacterial microcompartment"/>
    <property type="evidence" value="ECO:0007669"/>
    <property type="project" value="UniProtKB-SubCell"/>
</dbReference>
<dbReference type="SUPFAM" id="SSF143414">
    <property type="entry name" value="CcmK-like"/>
    <property type="match status" value="2"/>
</dbReference>
<comment type="similarity">
    <text evidence="3">Belongs to the bacterial microcompartments protein family.</text>
</comment>
<dbReference type="CDD" id="cd07053">
    <property type="entry name" value="BMC_PduT_repeat1"/>
    <property type="match status" value="1"/>
</dbReference>
<dbReference type="InterPro" id="IPR011238">
    <property type="entry name" value="Micro_shell_prot_PduT"/>
</dbReference>
<dbReference type="CDD" id="cd07054">
    <property type="entry name" value="BMC_PduT_repeat2"/>
    <property type="match status" value="1"/>
</dbReference>
<evidence type="ECO:0000313" key="5">
    <source>
        <dbReference type="EMBL" id="OGM07472.1"/>
    </source>
</evidence>
<protein>
    <submittedName>
        <fullName evidence="5">Propanediol utilization protein</fullName>
    </submittedName>
</protein>
<name>A0A1F7WXA0_9BACT</name>
<feature type="domain" description="BMC" evidence="4">
    <location>
        <begin position="97"/>
        <end position="183"/>
    </location>
</feature>
<comment type="caution">
    <text evidence="5">The sequence shown here is derived from an EMBL/GenBank/DDBJ whole genome shotgun (WGS) entry which is preliminary data.</text>
</comment>
<dbReference type="InterPro" id="IPR050575">
    <property type="entry name" value="BMC_shell"/>
</dbReference>
<evidence type="ECO:0000256" key="1">
    <source>
        <dbReference type="ARBA" id="ARBA00024322"/>
    </source>
</evidence>
<gene>
    <name evidence="5" type="ORF">A2008_13280</name>
</gene>
<dbReference type="Gene3D" id="3.30.70.1710">
    <property type="match status" value="2"/>
</dbReference>
<organism evidence="5 6">
    <name type="scientific">Candidatus Wallbacteria bacterium GWC2_49_35</name>
    <dbReference type="NCBI Taxonomy" id="1817813"/>
    <lineage>
        <taxon>Bacteria</taxon>
        <taxon>Candidatus Walliibacteriota</taxon>
    </lineage>
</organism>
<evidence type="ECO:0000259" key="4">
    <source>
        <dbReference type="PROSITE" id="PS51930"/>
    </source>
</evidence>
<dbReference type="AlphaFoldDB" id="A0A1F7WXA0"/>
<feature type="domain" description="BMC" evidence="4">
    <location>
        <begin position="5"/>
        <end position="87"/>
    </location>
</feature>
<dbReference type="InterPro" id="IPR037233">
    <property type="entry name" value="CcmK-like_sf"/>
</dbReference>
<evidence type="ECO:0000256" key="3">
    <source>
        <dbReference type="PROSITE-ProRule" id="PRU01278"/>
    </source>
</evidence>
<dbReference type="PROSITE" id="PS51930">
    <property type="entry name" value="BMC_2"/>
    <property type="match status" value="2"/>
</dbReference>
<proteinExistence type="inferred from homology"/>
<accession>A0A1F7WXA0</accession>
<dbReference type="PANTHER" id="PTHR33941:SF11">
    <property type="entry name" value="BACTERIAL MICROCOMPARTMENT SHELL PROTEIN PDUJ"/>
    <property type="match status" value="1"/>
</dbReference>
<keyword evidence="2" id="KW-1283">Bacterial microcompartment</keyword>
<dbReference type="InterPro" id="IPR044872">
    <property type="entry name" value="CcmK/CsoS1_BMC"/>
</dbReference>
<dbReference type="PANTHER" id="PTHR33941">
    <property type="entry name" value="PROPANEDIOL UTILIZATION PROTEIN PDUA"/>
    <property type="match status" value="1"/>
</dbReference>
<dbReference type="Pfam" id="PF00936">
    <property type="entry name" value="BMC"/>
    <property type="match status" value="2"/>
</dbReference>
<dbReference type="InterPro" id="IPR000249">
    <property type="entry name" value="BMC_dom"/>
</dbReference>
<evidence type="ECO:0000313" key="6">
    <source>
        <dbReference type="Proteomes" id="UP000178735"/>
    </source>
</evidence>
<sequence length="183" mass="18768">MSSRAIGIIESSSVAAGFLIGDTMIKAANTELLLLRSICSGKFVALVGGEVAAVKASVEAGIEAAAHTIIDSFVIPNVHESVFKAIKGACEFTKPDALGIVEAFSVASLIEGADAAVKAANVELIEIRLAMALGGKAFCTMTGSVSNVREAVDAASRVIGEKGLLVNAVVIPSPKPEIFKEII</sequence>
<dbReference type="EMBL" id="MGFH01000043">
    <property type="protein sequence ID" value="OGM07472.1"/>
    <property type="molecule type" value="Genomic_DNA"/>
</dbReference>
<dbReference type="STRING" id="1817813.A2008_13280"/>
<dbReference type="PIRSF" id="PIRSF034834">
    <property type="entry name" value="PduT"/>
    <property type="match status" value="1"/>
</dbReference>
<reference evidence="5 6" key="1">
    <citation type="journal article" date="2016" name="Nat. Commun.">
        <title>Thousands of microbial genomes shed light on interconnected biogeochemical processes in an aquifer system.</title>
        <authorList>
            <person name="Anantharaman K."/>
            <person name="Brown C.T."/>
            <person name="Hug L.A."/>
            <person name="Sharon I."/>
            <person name="Castelle C.J."/>
            <person name="Probst A.J."/>
            <person name="Thomas B.C."/>
            <person name="Singh A."/>
            <person name="Wilkins M.J."/>
            <person name="Karaoz U."/>
            <person name="Brodie E.L."/>
            <person name="Williams K.H."/>
            <person name="Hubbard S.S."/>
            <person name="Banfield J.F."/>
        </authorList>
    </citation>
    <scope>NUCLEOTIDE SEQUENCE [LARGE SCALE GENOMIC DNA]</scope>
</reference>
<comment type="subcellular location">
    <subcellularLocation>
        <location evidence="1">Bacterial microcompartment</location>
    </subcellularLocation>
</comment>
<dbReference type="Proteomes" id="UP000178735">
    <property type="component" value="Unassembled WGS sequence"/>
</dbReference>
<evidence type="ECO:0000256" key="2">
    <source>
        <dbReference type="ARBA" id="ARBA00024446"/>
    </source>
</evidence>
<dbReference type="SMART" id="SM00877">
    <property type="entry name" value="BMC"/>
    <property type="match status" value="2"/>
</dbReference>